<dbReference type="PROSITE" id="PS51379">
    <property type="entry name" value="4FE4S_FER_2"/>
    <property type="match status" value="1"/>
</dbReference>
<dbReference type="CDD" id="cd19096">
    <property type="entry name" value="AKR_Fe-S_oxidoreductase"/>
    <property type="match status" value="1"/>
</dbReference>
<dbReference type="PROSITE" id="PS00198">
    <property type="entry name" value="4FE4S_FER_1"/>
    <property type="match status" value="1"/>
</dbReference>
<dbReference type="GO" id="GO:0046872">
    <property type="term" value="F:metal ion binding"/>
    <property type="evidence" value="ECO:0007669"/>
    <property type="project" value="UniProtKB-KW"/>
</dbReference>
<evidence type="ECO:0000313" key="6">
    <source>
        <dbReference type="Proteomes" id="UP001211987"/>
    </source>
</evidence>
<name>A0AB35IPZ2_9FIRM</name>
<dbReference type="Gene3D" id="3.20.20.100">
    <property type="entry name" value="NADP-dependent oxidoreductase domain"/>
    <property type="match status" value="1"/>
</dbReference>
<keyword evidence="1" id="KW-0479">Metal-binding</keyword>
<evidence type="ECO:0000256" key="3">
    <source>
        <dbReference type="ARBA" id="ARBA00023014"/>
    </source>
</evidence>
<dbReference type="AlphaFoldDB" id="A0AB35IPZ2"/>
<proteinExistence type="predicted"/>
<keyword evidence="2" id="KW-0408">Iron</keyword>
<dbReference type="InterPro" id="IPR017896">
    <property type="entry name" value="4Fe4S_Fe-S-bd"/>
</dbReference>
<keyword evidence="3" id="KW-0411">Iron-sulfur</keyword>
<evidence type="ECO:0000256" key="2">
    <source>
        <dbReference type="ARBA" id="ARBA00023004"/>
    </source>
</evidence>
<dbReference type="PRINTS" id="PR00069">
    <property type="entry name" value="ALDKETRDTASE"/>
</dbReference>
<dbReference type="Gene3D" id="1.10.1060.10">
    <property type="entry name" value="Alpha-helical ferredoxin"/>
    <property type="match status" value="1"/>
</dbReference>
<dbReference type="SUPFAM" id="SSF46548">
    <property type="entry name" value="alpha-helical ferredoxin"/>
    <property type="match status" value="1"/>
</dbReference>
<dbReference type="InterPro" id="IPR020471">
    <property type="entry name" value="AKR"/>
</dbReference>
<dbReference type="Pfam" id="PF13187">
    <property type="entry name" value="Fer4_9"/>
    <property type="match status" value="1"/>
</dbReference>
<dbReference type="SUPFAM" id="SSF51430">
    <property type="entry name" value="NAD(P)-linked oxidoreductase"/>
    <property type="match status" value="1"/>
</dbReference>
<dbReference type="InterPro" id="IPR023210">
    <property type="entry name" value="NADP_OxRdtase_dom"/>
</dbReference>
<dbReference type="PANTHER" id="PTHR43312">
    <property type="entry name" value="D-THREO-ALDOSE 1-DEHYDROGENASE"/>
    <property type="match status" value="1"/>
</dbReference>
<evidence type="ECO:0000259" key="4">
    <source>
        <dbReference type="PROSITE" id="PS51379"/>
    </source>
</evidence>
<evidence type="ECO:0000313" key="5">
    <source>
        <dbReference type="EMBL" id="MDB7085258.1"/>
    </source>
</evidence>
<reference evidence="5" key="1">
    <citation type="submission" date="2023-01" db="EMBL/GenBank/DDBJ databases">
        <title>Human gut microbiome strain richness.</title>
        <authorList>
            <person name="Chen-Liaw A."/>
        </authorList>
    </citation>
    <scope>NUCLEOTIDE SEQUENCE</scope>
    <source>
        <strain evidence="5">1001217st2_G6_1001217B_191108</strain>
    </source>
</reference>
<dbReference type="PANTHER" id="PTHR43312:SF2">
    <property type="entry name" value="OXIDOREDUCTASE"/>
    <property type="match status" value="1"/>
</dbReference>
<dbReference type="InterPro" id="IPR009051">
    <property type="entry name" value="Helical_ferredxn"/>
</dbReference>
<dbReference type="EMBL" id="JAQLKE010000035">
    <property type="protein sequence ID" value="MDB7085258.1"/>
    <property type="molecule type" value="Genomic_DNA"/>
</dbReference>
<organism evidence="5 6">
    <name type="scientific">Thomasclavelia ramosa</name>
    <dbReference type="NCBI Taxonomy" id="1547"/>
    <lineage>
        <taxon>Bacteria</taxon>
        <taxon>Bacillati</taxon>
        <taxon>Bacillota</taxon>
        <taxon>Erysipelotrichia</taxon>
        <taxon>Erysipelotrichales</taxon>
        <taxon>Coprobacillaceae</taxon>
        <taxon>Thomasclavelia</taxon>
    </lineage>
</organism>
<dbReference type="InterPro" id="IPR017900">
    <property type="entry name" value="4Fe4S_Fe_S_CS"/>
</dbReference>
<accession>A0AB35IPZ2</accession>
<protein>
    <submittedName>
        <fullName evidence="5">Aldo/keto reductase</fullName>
    </submittedName>
</protein>
<comment type="caution">
    <text evidence="5">The sequence shown here is derived from an EMBL/GenBank/DDBJ whole genome shotgun (WGS) entry which is preliminary data.</text>
</comment>
<dbReference type="Pfam" id="PF00248">
    <property type="entry name" value="Aldo_ket_red"/>
    <property type="match status" value="1"/>
</dbReference>
<dbReference type="InterPro" id="IPR053135">
    <property type="entry name" value="AKR2_Oxidoreductase"/>
</dbReference>
<feature type="domain" description="4Fe-4S ferredoxin-type" evidence="4">
    <location>
        <begin position="334"/>
        <end position="363"/>
    </location>
</feature>
<dbReference type="GO" id="GO:0016491">
    <property type="term" value="F:oxidoreductase activity"/>
    <property type="evidence" value="ECO:0007669"/>
    <property type="project" value="InterPro"/>
</dbReference>
<dbReference type="InterPro" id="IPR036812">
    <property type="entry name" value="NAD(P)_OxRdtase_dom_sf"/>
</dbReference>
<sequence>MKTKKFDNLGIEPSLLGFGCMRFPLDEDGKINEKEAEKMIDKAIGSGVTYIDTAFPYHNGDSEPFVGKVLKKYKREDFFLATKLPIWNVSSKEEAKKVFEDQLKRLDVEYVDFYLLHALDADKWRKVLEYDLIGMCEEFREEGKIRNIGFSFHDEYPVFKEILEYHDWDFCQLQLNYMDMDIQAGMKGYLLAEKYNIPIIVMEPIKGGSLANLPEDIENKFKAYNPDLSISSWALRYVASLPNVKVVLSGMSTYEQVLDNLATFKNFEYLKAEEVALIQDVRDTLKARTQNGCTGCAYCMPCPFGVDIPNNFKYWNNAFVYDSHDQFKAELEKMVSEAKAENCKQCGACEKMCPQQLPIREDLKRVCEYMKK</sequence>
<dbReference type="Proteomes" id="UP001211987">
    <property type="component" value="Unassembled WGS sequence"/>
</dbReference>
<gene>
    <name evidence="5" type="ORF">PM738_15740</name>
</gene>
<dbReference type="RefSeq" id="WP_272019158.1">
    <property type="nucleotide sequence ID" value="NZ_JAQLKE010000035.1"/>
</dbReference>
<evidence type="ECO:0000256" key="1">
    <source>
        <dbReference type="ARBA" id="ARBA00022723"/>
    </source>
</evidence>
<dbReference type="GO" id="GO:0051536">
    <property type="term" value="F:iron-sulfur cluster binding"/>
    <property type="evidence" value="ECO:0007669"/>
    <property type="project" value="UniProtKB-KW"/>
</dbReference>